<feature type="compositionally biased region" description="Basic and acidic residues" evidence="1">
    <location>
        <begin position="53"/>
        <end position="66"/>
    </location>
</feature>
<feature type="compositionally biased region" description="Basic and acidic residues" evidence="1">
    <location>
        <begin position="1348"/>
        <end position="1369"/>
    </location>
</feature>
<name>A0AAN8X0B2_HALRR</name>
<feature type="compositionally biased region" description="Basic and acidic residues" evidence="1">
    <location>
        <begin position="1264"/>
        <end position="1278"/>
    </location>
</feature>
<feature type="compositionally biased region" description="Basic and acidic residues" evidence="1">
    <location>
        <begin position="1329"/>
        <end position="1341"/>
    </location>
</feature>
<feature type="compositionally biased region" description="Basic and acidic residues" evidence="1">
    <location>
        <begin position="583"/>
        <end position="603"/>
    </location>
</feature>
<feature type="region of interest" description="Disordered" evidence="1">
    <location>
        <begin position="1298"/>
        <end position="1416"/>
    </location>
</feature>
<feature type="compositionally biased region" description="Acidic residues" evidence="1">
    <location>
        <begin position="779"/>
        <end position="789"/>
    </location>
</feature>
<feature type="compositionally biased region" description="Basic and acidic residues" evidence="1">
    <location>
        <begin position="1925"/>
        <end position="1949"/>
    </location>
</feature>
<dbReference type="EMBL" id="JAXCGZ010013890">
    <property type="protein sequence ID" value="KAK7071838.1"/>
    <property type="molecule type" value="Genomic_DNA"/>
</dbReference>
<accession>A0AAN8X0B2</accession>
<feature type="compositionally biased region" description="Basic and acidic residues" evidence="1">
    <location>
        <begin position="815"/>
        <end position="826"/>
    </location>
</feature>
<gene>
    <name evidence="2" type="ORF">SK128_000431</name>
</gene>
<feature type="region of interest" description="Disordered" evidence="1">
    <location>
        <begin position="1213"/>
        <end position="1280"/>
    </location>
</feature>
<feature type="region of interest" description="Disordered" evidence="1">
    <location>
        <begin position="583"/>
        <end position="604"/>
    </location>
</feature>
<feature type="region of interest" description="Disordered" evidence="1">
    <location>
        <begin position="674"/>
        <end position="694"/>
    </location>
</feature>
<keyword evidence="3" id="KW-1185">Reference proteome</keyword>
<protein>
    <submittedName>
        <fullName evidence="2">Uncharacterized protein</fullName>
    </submittedName>
</protein>
<feature type="compositionally biased region" description="Polar residues" evidence="1">
    <location>
        <begin position="147"/>
        <end position="157"/>
    </location>
</feature>
<feature type="non-terminal residue" evidence="2">
    <location>
        <position position="2106"/>
    </location>
</feature>
<feature type="compositionally biased region" description="Basic and acidic residues" evidence="1">
    <location>
        <begin position="525"/>
        <end position="536"/>
    </location>
</feature>
<evidence type="ECO:0000313" key="3">
    <source>
        <dbReference type="Proteomes" id="UP001381693"/>
    </source>
</evidence>
<feature type="compositionally biased region" description="Basic and acidic residues" evidence="1">
    <location>
        <begin position="507"/>
        <end position="517"/>
    </location>
</feature>
<reference evidence="2 3" key="1">
    <citation type="submission" date="2023-11" db="EMBL/GenBank/DDBJ databases">
        <title>Halocaridina rubra genome assembly.</title>
        <authorList>
            <person name="Smith C."/>
        </authorList>
    </citation>
    <scope>NUCLEOTIDE SEQUENCE [LARGE SCALE GENOMIC DNA]</scope>
    <source>
        <strain evidence="2">EP-1</strain>
        <tissue evidence="2">Whole</tissue>
    </source>
</reference>
<feature type="region of interest" description="Disordered" evidence="1">
    <location>
        <begin position="52"/>
        <end position="84"/>
    </location>
</feature>
<feature type="compositionally biased region" description="Basic and acidic residues" evidence="1">
    <location>
        <begin position="1503"/>
        <end position="1514"/>
    </location>
</feature>
<feature type="region of interest" description="Disordered" evidence="1">
    <location>
        <begin position="2000"/>
        <end position="2019"/>
    </location>
</feature>
<feature type="region of interest" description="Disordered" evidence="1">
    <location>
        <begin position="499"/>
        <end position="536"/>
    </location>
</feature>
<feature type="region of interest" description="Disordered" evidence="1">
    <location>
        <begin position="129"/>
        <end position="158"/>
    </location>
</feature>
<feature type="region of interest" description="Disordered" evidence="1">
    <location>
        <begin position="1498"/>
        <end position="1518"/>
    </location>
</feature>
<feature type="compositionally biased region" description="Basic and acidic residues" evidence="1">
    <location>
        <begin position="1897"/>
        <end position="1914"/>
    </location>
</feature>
<feature type="region of interest" description="Disordered" evidence="1">
    <location>
        <begin position="779"/>
        <end position="826"/>
    </location>
</feature>
<feature type="compositionally biased region" description="Basic and acidic residues" evidence="1">
    <location>
        <begin position="1245"/>
        <end position="1254"/>
    </location>
</feature>
<comment type="caution">
    <text evidence="2">The sequence shown here is derived from an EMBL/GenBank/DDBJ whole genome shotgun (WGS) entry which is preliminary data.</text>
</comment>
<feature type="region of interest" description="Disordered" evidence="1">
    <location>
        <begin position="1837"/>
        <end position="1954"/>
    </location>
</feature>
<evidence type="ECO:0000313" key="2">
    <source>
        <dbReference type="EMBL" id="KAK7071838.1"/>
    </source>
</evidence>
<feature type="compositionally biased region" description="Basic and acidic residues" evidence="1">
    <location>
        <begin position="1217"/>
        <end position="1239"/>
    </location>
</feature>
<feature type="region of interest" description="Disordered" evidence="1">
    <location>
        <begin position="1603"/>
        <end position="1624"/>
    </location>
</feature>
<organism evidence="2 3">
    <name type="scientific">Halocaridina rubra</name>
    <name type="common">Hawaiian red shrimp</name>
    <dbReference type="NCBI Taxonomy" id="373956"/>
    <lineage>
        <taxon>Eukaryota</taxon>
        <taxon>Metazoa</taxon>
        <taxon>Ecdysozoa</taxon>
        <taxon>Arthropoda</taxon>
        <taxon>Crustacea</taxon>
        <taxon>Multicrustacea</taxon>
        <taxon>Malacostraca</taxon>
        <taxon>Eumalacostraca</taxon>
        <taxon>Eucarida</taxon>
        <taxon>Decapoda</taxon>
        <taxon>Pleocyemata</taxon>
        <taxon>Caridea</taxon>
        <taxon>Atyoidea</taxon>
        <taxon>Atyidae</taxon>
        <taxon>Halocaridina</taxon>
    </lineage>
</organism>
<dbReference type="Proteomes" id="UP001381693">
    <property type="component" value="Unassembled WGS sequence"/>
</dbReference>
<sequence length="2106" mass="237111">MLHLAAGVYDLQHLLHEENTHESTEKITTGETRTVNEGCPSATLITEANKMQEPTDTKMEREREITDGVLSPRQPKTGNDEKDDLFGGKVQLLVAMEHNHLVNSERGRSNLNETPCHSVGLHFPLECHMPQSSHHRSSSPDSQISDLNRSLTPTPSLDGSLVEMSVDLMFESENRASLKNKIPTNPQESLMTDSGIYEHEGSELAISDLENSSEVVSDYSRHKCGNAGASHPHNKSDREEVHSVSSSWFESSSDDFYISPFVNESQEPFATFDPNKQAGGVIHNSQICKSSERDRKMVMYIETIKRRHSSDTFNTDEDELAAYIYDPQINDSYNTCPVKNVEYFTDACKVLLRLGQSGKEDQRDPLEDPDFAMPSPSSSVVIPSFYEGDEGDFFMEVMPPFGDVSSMKINYQFEMQDATWGVSSEEAYFDRLTGERILSTIYEFEVSSEEDTDSIKMADSQKEVEEEAVTAFRQDSLEEAYDEFSQDSETEYKVKVQGMTDLSHSNSPEKTDEKQWETESLVNSDDTKKEMLTREDKTNIFPSGVLEFTEMKTDTKEGIGSSMKGIFTEDTKNTLDNDLEITHDKSKKCENDREGETRKENDSNAKCCALLEENYFESESKNMEGEDDGDDDDEIEGISLSAEILGESDAVLSKPVFLGEEEIPNIIVTAVEDDDIDDDDDNNGAIPDSSDLDGESDIVLTESVCRAEEKTPDIIVTTVEDELDSDKEFYDKDAMVHEYDQCNNIFGNSLGYAYTCDSSRSSDDECLSVPHTEIEIISDFDGDFTSDGENESHASSDSINEYDFLNDANENDPVTDTKEAEDNLENNDDRIISISYTKLTNAQETESLEIEESKKITNSDEDISKKVESNFDKISSIKPSEVNISGIGSDVTDNIDINIGKNIKTHEVQISEIENFSSEVNTLDAAGNDPGKGEFVRLENFSHSLNTSYIEYTVDDVGRDFRSDINDRFLESSIHCHSDSTSDGKVPCKDTIFDSGDVRVLIDREEDVILQNNTEASVAKLVETRGNTDVFMCNAAEVTKPHNNSTEKLHNDDEKQAIRNINEDMIENTENKNDIEHDCKYYQSQSHVDGEISMLSENDLEDKDSNISLLDNDSESLLPVNKKIHHDGNEAQEISDYVDESKAPKAAIVRPSNLCVENLIKQKYTLEEDKCVPENCNDLKERVSTLPRESPFSRSSSYIQEEYERLRIKIGSKHKLSRESEEKSTTKYRRNSESKCDDKFDSEELEMHAREKPPLRTKKVLQRRLSDEPKSRNEEHRYTLINDMPKIQTIIPCYLQAPQRPKRRKEKLLHTQTPPPRKNRSVSPGKYQLENRIENVTTEREPGDDDEVSAKEKQNRESLNDDVSGRVDSRSSSVGIETHTDTLDKQTLGTVPKPRDPGSECLEWNINPTNQQRPDPYDARIHEYAMREAKDTCEFDTNEGMGSNYFSRPIKVSEIIASMVLDSRGFSNTKSRKPKAYNTNKDTAENESVTDLDIINNDYISGDEGRKSTEKEGTLEGPSSHIGYNLINHEIYEGHQPFIMYEGKAEPANEALAPCPPKRKKKTQSLICNTNQHPVTHSANEIPSFEGIEDKLCPPKVPARTYRRAHSLPSRPISRIGPASPSSYSLLRRDGNKAVTRSATTASCHLQNTRTDLKFSVPEVSSIVNYDPFSKSRLEARRASVTLMVAPESPGATKRHVTFQQAVVATPHVRKRHLTADSNWRKHGSLRKRNSFRRAAYNSLPRNWVRRLSSSPSKTSDTPSCFPNPFSRKQKPCGDVYMPKSALVTPPHFEVYTSSPLTPPKISADTFSALFSSNSTEDIYDREQVVNLLAKRSSIFEDDDSKDGKGISNPPPPPTKTKDKDNPALPKNGENDINGRAEGVVPEIRNNTNEEETCSEDDNKLTLKEETLMTKEDSDNTSQSSKSSTLEDTRENKEEENVDNNKTENLSHENDEEDQIIHQLDALKILETDEENILDDTCADLMKENNCESAATEQQNLDLATPLPADSSSNEEIQNPEHENKIETETSFMEINASPSDIPLSETFSTEVIELETHPCEPPVVPLQTWAERQGFQEPVFPSLNLRHQSTQTQPLTRLGNCEYAEKSTQ</sequence>
<proteinExistence type="predicted"/>
<evidence type="ECO:0000256" key="1">
    <source>
        <dbReference type="SAM" id="MobiDB-lite"/>
    </source>
</evidence>